<dbReference type="SUPFAM" id="SSF55383">
    <property type="entry name" value="Copper amine oxidase, domain N"/>
    <property type="match status" value="1"/>
</dbReference>
<protein>
    <recommendedName>
        <fullName evidence="1">Copper amine oxidase-like N-terminal domain-containing protein</fullName>
    </recommendedName>
</protein>
<dbReference type="SUPFAM" id="SSF50985">
    <property type="entry name" value="RCC1/BLIP-II"/>
    <property type="match status" value="2"/>
</dbReference>
<dbReference type="EMBL" id="JAGKSP010000011">
    <property type="protein sequence ID" value="MBP3965612.1"/>
    <property type="molecule type" value="Genomic_DNA"/>
</dbReference>
<evidence type="ECO:0000259" key="1">
    <source>
        <dbReference type="Pfam" id="PF07833"/>
    </source>
</evidence>
<organism evidence="2 3">
    <name type="scientific">Paenibacillus lignilyticus</name>
    <dbReference type="NCBI Taxonomy" id="1172615"/>
    <lineage>
        <taxon>Bacteria</taxon>
        <taxon>Bacillati</taxon>
        <taxon>Bacillota</taxon>
        <taxon>Bacilli</taxon>
        <taxon>Bacillales</taxon>
        <taxon>Paenibacillaceae</taxon>
        <taxon>Paenibacillus</taxon>
    </lineage>
</organism>
<dbReference type="InterPro" id="IPR036582">
    <property type="entry name" value="Mao_N_sf"/>
</dbReference>
<dbReference type="PROSITE" id="PS50012">
    <property type="entry name" value="RCC1_3"/>
    <property type="match status" value="2"/>
</dbReference>
<gene>
    <name evidence="2" type="ORF">I8J30_23125</name>
</gene>
<accession>A0ABS5CIA5</accession>
<dbReference type="PANTHER" id="PTHR45982">
    <property type="entry name" value="REGULATOR OF CHROMOSOME CONDENSATION"/>
    <property type="match status" value="1"/>
</dbReference>
<evidence type="ECO:0000313" key="3">
    <source>
        <dbReference type="Proteomes" id="UP000673394"/>
    </source>
</evidence>
<comment type="caution">
    <text evidence="2">The sequence shown here is derived from an EMBL/GenBank/DDBJ whole genome shotgun (WGS) entry which is preliminary data.</text>
</comment>
<dbReference type="PRINTS" id="PR00633">
    <property type="entry name" value="RCCNDNSATION"/>
</dbReference>
<evidence type="ECO:0000313" key="2">
    <source>
        <dbReference type="EMBL" id="MBP3965612.1"/>
    </source>
</evidence>
<dbReference type="Pfam" id="PF13540">
    <property type="entry name" value="RCC1_2"/>
    <property type="match status" value="2"/>
</dbReference>
<dbReference type="Gene3D" id="2.130.10.30">
    <property type="entry name" value="Regulator of chromosome condensation 1/beta-lactamase-inhibitor protein II"/>
    <property type="match status" value="2"/>
</dbReference>
<proteinExistence type="predicted"/>
<sequence>MKIKSILAAIVLVGAMSVGTIVPLSGAQAEPMSEKGWSSIAVGVSHSLGIKKDGTVWQWGDTTTYRGTEVGETNLSSLVPVKVPGLTGVIAVTGGQTHSLALRDDGTVWAWGGNHDGELGDGTDKSRALPAQVTGLTDVVAIESDWTRSFAVKKDGTVWGWGGIYYQDSDGTIHNASVPMQFNGLSDVVSISSGYGSFVALKKDGTVWQYLDQLTQIPDVEDIVQVAVGSQYTYGLDTDGTVWYWGSSGVGMSNGVSVDDGSTARKLDGATGVAAVQASAGGPLLLKKDGTVWASGTNSGGQLGNGSFQSSDKLVQVIGLKKMTKIAAHGVGFRSMAIRADGTLWSWGAPYLGNGSKWNGKIPAAIPSYPNETIEKDPYFVEVNGNYLQMDQSPVNQAGRILVPLRAIFEAMNAKVQWNSASSTITAEKGNLSIRLTVGEKTAWVNGQKLAIDVPPAIVNNSALVPVRFISESLGAKVAWDVSNKTIAIISTQ</sequence>
<dbReference type="Proteomes" id="UP000673394">
    <property type="component" value="Unassembled WGS sequence"/>
</dbReference>
<dbReference type="Gene3D" id="3.30.457.10">
    <property type="entry name" value="Copper amine oxidase-like, N-terminal domain"/>
    <property type="match status" value="1"/>
</dbReference>
<reference evidence="2 3" key="1">
    <citation type="submission" date="2021-04" db="EMBL/GenBank/DDBJ databases">
        <title>Paenibacillus sp. DLE-14 whole genome sequence.</title>
        <authorList>
            <person name="Ham Y.J."/>
        </authorList>
    </citation>
    <scope>NUCLEOTIDE SEQUENCE [LARGE SCALE GENOMIC DNA]</scope>
    <source>
        <strain evidence="2 3">DLE-14</strain>
    </source>
</reference>
<dbReference type="InterPro" id="IPR051553">
    <property type="entry name" value="Ran_GTPase-activating"/>
</dbReference>
<dbReference type="Pfam" id="PF07833">
    <property type="entry name" value="Cu_amine_oxidN1"/>
    <property type="match status" value="1"/>
</dbReference>
<dbReference type="RefSeq" id="WP_210662158.1">
    <property type="nucleotide sequence ID" value="NZ_JAGKSP010000011.1"/>
</dbReference>
<dbReference type="InterPro" id="IPR012854">
    <property type="entry name" value="Cu_amine_oxidase-like_N"/>
</dbReference>
<keyword evidence="3" id="KW-1185">Reference proteome</keyword>
<dbReference type="InterPro" id="IPR009091">
    <property type="entry name" value="RCC1/BLIP-II"/>
</dbReference>
<feature type="domain" description="Copper amine oxidase-like N-terminal" evidence="1">
    <location>
        <begin position="383"/>
        <end position="489"/>
    </location>
</feature>
<name>A0ABS5CIA5_9BACL</name>
<dbReference type="PANTHER" id="PTHR45982:SF1">
    <property type="entry name" value="REGULATOR OF CHROMOSOME CONDENSATION"/>
    <property type="match status" value="1"/>
</dbReference>
<dbReference type="InterPro" id="IPR000408">
    <property type="entry name" value="Reg_chr_condens"/>
</dbReference>